<comment type="caution">
    <text evidence="1">The sequence shown here is derived from an EMBL/GenBank/DDBJ whole genome shotgun (WGS) entry which is preliminary data.</text>
</comment>
<evidence type="ECO:0000313" key="2">
    <source>
        <dbReference type="Proteomes" id="UP000297567"/>
    </source>
</evidence>
<dbReference type="EMBL" id="RQGH01000035">
    <property type="protein sequence ID" value="TGL58585.1"/>
    <property type="molecule type" value="Genomic_DNA"/>
</dbReference>
<dbReference type="GO" id="GO:0003677">
    <property type="term" value="F:DNA binding"/>
    <property type="evidence" value="ECO:0007669"/>
    <property type="project" value="InterPro"/>
</dbReference>
<name>A0A4Z0ZVM4_9LEPT</name>
<proteinExistence type="predicted"/>
<dbReference type="SUPFAM" id="SSF47413">
    <property type="entry name" value="lambda repressor-like DNA-binding domains"/>
    <property type="match status" value="1"/>
</dbReference>
<keyword evidence="2" id="KW-1185">Reference proteome</keyword>
<dbReference type="InterPro" id="IPR001387">
    <property type="entry name" value="Cro/C1-type_HTH"/>
</dbReference>
<evidence type="ECO:0000313" key="1">
    <source>
        <dbReference type="EMBL" id="TGL58585.1"/>
    </source>
</evidence>
<dbReference type="InterPro" id="IPR010982">
    <property type="entry name" value="Lambda_DNA-bd_dom_sf"/>
</dbReference>
<accession>A0A4Z0ZVM4</accession>
<reference evidence="1" key="1">
    <citation type="journal article" date="2019" name="PLoS Negl. Trop. Dis.">
        <title>Revisiting the worldwide diversity of Leptospira species in the environment.</title>
        <authorList>
            <person name="Vincent A.T."/>
            <person name="Schiettekatte O."/>
            <person name="Bourhy P."/>
            <person name="Veyrier F.J."/>
            <person name="Picardeau M."/>
        </authorList>
    </citation>
    <scope>NUCLEOTIDE SEQUENCE [LARGE SCALE GENOMIC DNA]</scope>
    <source>
        <strain evidence="1">201702451</strain>
    </source>
</reference>
<dbReference type="AlphaFoldDB" id="A0A4Z0ZVM4"/>
<protein>
    <submittedName>
        <fullName evidence="1">XRE family transcriptional regulator</fullName>
    </submittedName>
</protein>
<organism evidence="1 2">
    <name type="scientific">Leptospira jelokensis</name>
    <dbReference type="NCBI Taxonomy" id="2484931"/>
    <lineage>
        <taxon>Bacteria</taxon>
        <taxon>Pseudomonadati</taxon>
        <taxon>Spirochaetota</taxon>
        <taxon>Spirochaetia</taxon>
        <taxon>Leptospirales</taxon>
        <taxon>Leptospiraceae</taxon>
        <taxon>Leptospira</taxon>
    </lineage>
</organism>
<gene>
    <name evidence="1" type="ORF">EHQ62_16960</name>
</gene>
<dbReference type="Proteomes" id="UP000297567">
    <property type="component" value="Unassembled WGS sequence"/>
</dbReference>
<sequence>MEKDLIKKIIKKRKELLESEASDREALIQYIRQFVESKRGNQAWLANESEVHAQKISNLMNGTGTPPSIETLIKLAEVIIK</sequence>
<dbReference type="CDD" id="cd00093">
    <property type="entry name" value="HTH_XRE"/>
    <property type="match status" value="1"/>
</dbReference>
<dbReference type="Gene3D" id="1.10.260.40">
    <property type="entry name" value="lambda repressor-like DNA-binding domains"/>
    <property type="match status" value="1"/>
</dbReference>